<comment type="caution">
    <text evidence="1">The sequence shown here is derived from an EMBL/GenBank/DDBJ whole genome shotgun (WGS) entry which is preliminary data.</text>
</comment>
<dbReference type="SUPFAM" id="SSF52047">
    <property type="entry name" value="RNI-like"/>
    <property type="match status" value="1"/>
</dbReference>
<dbReference type="EMBL" id="WWBZ02000022">
    <property type="protein sequence ID" value="KAF4308585.1"/>
    <property type="molecule type" value="Genomic_DNA"/>
</dbReference>
<accession>A0A8H4IVW8</accession>
<evidence type="ECO:0000313" key="2">
    <source>
        <dbReference type="Proteomes" id="UP000572817"/>
    </source>
</evidence>
<dbReference type="Proteomes" id="UP000572817">
    <property type="component" value="Unassembled WGS sequence"/>
</dbReference>
<name>A0A8H4IVW8_9PEZI</name>
<sequence>MVTAKAKALPAPLYYRPSPLLTLPPELICEIAEHLESLDDIERFRLTSTSIASVAAFVFARKFCNEKKLALTSVGLLHLAGRCLHPHFAMSLRSLSFRSAPMRGFPGLSEQSSASLQKSLKKLPNLKVIEFRRENCWTPSFPMNNKELSTLLSGMQSTGHLLEALTLYEYLGIRARPGINNLSPWTPEAKCPTALHKLNIGLSGTVPNGNCSAWYSYLSYIISSATNIAELEIYDGRSGSENGILASKILPQVNVESLTKCTFKFLDVKAQTLLSFLEQRANISSISIFSCNLLNGSWNDILISIREHLDALSKFRVQGNGDWETHLTACTVWDGHPLFTLYGDDHGDGLLRDILKVKEEDIWGDDFTWVDMCDEDDGTMLQDMIAESGLPRALNDFITGYCEVEYPGRTAFWYIMI</sequence>
<dbReference type="InterPro" id="IPR032675">
    <property type="entry name" value="LRR_dom_sf"/>
</dbReference>
<keyword evidence="2" id="KW-1185">Reference proteome</keyword>
<dbReference type="AlphaFoldDB" id="A0A8H4IVW8"/>
<dbReference type="Gene3D" id="3.80.10.10">
    <property type="entry name" value="Ribonuclease Inhibitor"/>
    <property type="match status" value="1"/>
</dbReference>
<organism evidence="1 2">
    <name type="scientific">Botryosphaeria dothidea</name>
    <dbReference type="NCBI Taxonomy" id="55169"/>
    <lineage>
        <taxon>Eukaryota</taxon>
        <taxon>Fungi</taxon>
        <taxon>Dikarya</taxon>
        <taxon>Ascomycota</taxon>
        <taxon>Pezizomycotina</taxon>
        <taxon>Dothideomycetes</taxon>
        <taxon>Dothideomycetes incertae sedis</taxon>
        <taxon>Botryosphaeriales</taxon>
        <taxon>Botryosphaeriaceae</taxon>
        <taxon>Botryosphaeria</taxon>
    </lineage>
</organism>
<protein>
    <recommendedName>
        <fullName evidence="3">F-box domain-containing protein</fullName>
    </recommendedName>
</protein>
<proteinExistence type="predicted"/>
<dbReference type="OrthoDB" id="3969094at2759"/>
<reference evidence="1" key="1">
    <citation type="submission" date="2020-04" db="EMBL/GenBank/DDBJ databases">
        <title>Genome Assembly and Annotation of Botryosphaeria dothidea sdau 11-99, a Latent Pathogen of Apple Fruit Ring Rot in China.</title>
        <authorList>
            <person name="Yu C."/>
            <person name="Diao Y."/>
            <person name="Lu Q."/>
            <person name="Zhao J."/>
            <person name="Cui S."/>
            <person name="Peng C."/>
            <person name="He B."/>
            <person name="Liu H."/>
        </authorList>
    </citation>
    <scope>NUCLEOTIDE SEQUENCE [LARGE SCALE GENOMIC DNA]</scope>
    <source>
        <strain evidence="1">Sdau11-99</strain>
    </source>
</reference>
<gene>
    <name evidence="1" type="ORF">GTA08_BOTSDO04809</name>
</gene>
<evidence type="ECO:0000313" key="1">
    <source>
        <dbReference type="EMBL" id="KAF4308585.1"/>
    </source>
</evidence>
<evidence type="ECO:0008006" key="3">
    <source>
        <dbReference type="Google" id="ProtNLM"/>
    </source>
</evidence>